<keyword evidence="3" id="KW-1185">Reference proteome</keyword>
<protein>
    <submittedName>
        <fullName evidence="2">Family 1 extracellular solute-binding protein</fullName>
    </submittedName>
</protein>
<dbReference type="PANTHER" id="PTHR43649:SF12">
    <property type="entry name" value="DIACETYLCHITOBIOSE BINDING PROTEIN DASA"/>
    <property type="match status" value="1"/>
</dbReference>
<evidence type="ECO:0000256" key="1">
    <source>
        <dbReference type="SAM" id="SignalP"/>
    </source>
</evidence>
<sequence length="556" mass="62585">MMRRLTKWVSVMLAAALVTVTGCSKEPAAEPGQASGSGTDPITMSVFSADPNPAWNNMQDEVGKKLTEKTGVTLKMEFPVGSSDQKIPLMVSSGEYPDMILPKGDPGKLVAADALLDLTDLIEQHGPNLKKVYGKYMKRLRWSTEDPSIYILPISPVDQEYFDAGGGFELQHAVVKELGYPKIRTVKDFENAIKAYKDKYPTIDGKPTIGLSLNADDWHIMISVTNPAFLTTGAPDDGEYYIDPKTYEAKFHYFRPEEKEYFRWLNHMNNIGLIDPESFVQKYDQYKAKIASGRVLGLIDQDWDYQEAQNVLRKEGKFERTYGHYPVTLNESFKDHSFQDTGYLAGYGIGITKSAKDPVRAIKFLDYLASDEGQVLINWGIEGVHYKVENGMRVIPPDVLDKKVNDANNFAKTSGIGQYYISARYGDGVKDPTGSTYTTTTVEQKIASYSEADKETLKAYGATTWKDLFPKKEEFPVKPWGAAWSIPVEPDSNVNVTYNKAKTIVWKRIPEAILAKPEQFDAIYDGMLQELDKVGVKKMEQEYTELVKERVKLFNE</sequence>
<feature type="chain" id="PRO_5038999830" evidence="1">
    <location>
        <begin position="25"/>
        <end position="556"/>
    </location>
</feature>
<dbReference type="InterPro" id="IPR050490">
    <property type="entry name" value="Bact_solute-bd_prot1"/>
</dbReference>
<dbReference type="Pfam" id="PF01547">
    <property type="entry name" value="SBP_bac_1"/>
    <property type="match status" value="1"/>
</dbReference>
<feature type="signal peptide" evidence="1">
    <location>
        <begin position="1"/>
        <end position="24"/>
    </location>
</feature>
<dbReference type="SUPFAM" id="SSF53850">
    <property type="entry name" value="Periplasmic binding protein-like II"/>
    <property type="match status" value="1"/>
</dbReference>
<evidence type="ECO:0000313" key="3">
    <source>
        <dbReference type="Proteomes" id="UP000007523"/>
    </source>
</evidence>
<dbReference type="KEGG" id="pmq:PM3016_338"/>
<accession>H6NRN2</accession>
<dbReference type="PROSITE" id="PS51257">
    <property type="entry name" value="PROKAR_LIPOPROTEIN"/>
    <property type="match status" value="1"/>
</dbReference>
<dbReference type="Gene3D" id="3.40.190.10">
    <property type="entry name" value="Periplasmic binding protein-like II"/>
    <property type="match status" value="2"/>
</dbReference>
<dbReference type="RefSeq" id="WP_014368234.1">
    <property type="nucleotide sequence ID" value="NC_016935.1"/>
</dbReference>
<dbReference type="Proteomes" id="UP000007523">
    <property type="component" value="Chromosome"/>
</dbReference>
<gene>
    <name evidence="2" type="ORF">PM3016_338</name>
</gene>
<keyword evidence="1" id="KW-0732">Signal</keyword>
<dbReference type="STRING" id="1116391.PM3016_338"/>
<organism evidence="2 3">
    <name type="scientific">Paenibacillus mucilaginosus 3016</name>
    <dbReference type="NCBI Taxonomy" id="1116391"/>
    <lineage>
        <taxon>Bacteria</taxon>
        <taxon>Bacillati</taxon>
        <taxon>Bacillota</taxon>
        <taxon>Bacilli</taxon>
        <taxon>Bacillales</taxon>
        <taxon>Paenibacillaceae</taxon>
        <taxon>Paenibacillus</taxon>
    </lineage>
</organism>
<dbReference type="HOGENOM" id="CLU_021021_1_1_9"/>
<dbReference type="PANTHER" id="PTHR43649">
    <property type="entry name" value="ARABINOSE-BINDING PROTEIN-RELATED"/>
    <property type="match status" value="1"/>
</dbReference>
<dbReference type="InterPro" id="IPR006059">
    <property type="entry name" value="SBP"/>
</dbReference>
<reference evidence="2 3" key="1">
    <citation type="journal article" date="2012" name="J. Bacteriol.">
        <title>Complete Genome Sequence of Paenibacillus mucilaginosus 3016, a Bacterium Functional as Microbial Fertilizer.</title>
        <authorList>
            <person name="Ma M."/>
            <person name="Wang Z."/>
            <person name="Li L."/>
            <person name="Jiang X."/>
            <person name="Guan D."/>
            <person name="Cao F."/>
            <person name="Chen H."/>
            <person name="Wang X."/>
            <person name="Shen D."/>
            <person name="Du B."/>
            <person name="Li J."/>
        </authorList>
    </citation>
    <scope>NUCLEOTIDE SEQUENCE [LARGE SCALE GENOMIC DNA]</scope>
    <source>
        <strain evidence="2 3">3016</strain>
    </source>
</reference>
<dbReference type="EMBL" id="CP003235">
    <property type="protein sequence ID" value="AFC27314.1"/>
    <property type="molecule type" value="Genomic_DNA"/>
</dbReference>
<proteinExistence type="predicted"/>
<evidence type="ECO:0000313" key="2">
    <source>
        <dbReference type="EMBL" id="AFC27314.1"/>
    </source>
</evidence>
<name>H6NRN2_9BACL</name>
<dbReference type="AlphaFoldDB" id="H6NRN2"/>
<dbReference type="CDD" id="cd13582">
    <property type="entry name" value="PBP2_AlgQ_like_3"/>
    <property type="match status" value="1"/>
</dbReference>